<sequence length="255" mass="29793">MNIGDKIKKLRKYRGWTQEQMAGECGLSKNAIWNYENRKRTPNIETLSKVAEALHISLNELLDFVGKSFSKNLIESILKMNYITIADESLEYNFKTILRHTGIAIDSLKNCIENNIDLPIQEQMQLLSFWNEWEFHEDGYGDDKIEFEEFIDVNREEINNQPLLSKYIKTLLKEDSTKNNLEKMLDLLEQNSFRVSGFNNNENNEISISNDHVSIKNVSETKLADTYDDIIKKVNSYTKFLIEEELLKLHNNLNS</sequence>
<evidence type="ECO:0000256" key="1">
    <source>
        <dbReference type="ARBA" id="ARBA00023125"/>
    </source>
</evidence>
<dbReference type="Gene3D" id="1.10.260.40">
    <property type="entry name" value="lambda repressor-like DNA-binding domains"/>
    <property type="match status" value="1"/>
</dbReference>
<dbReference type="GO" id="GO:0005829">
    <property type="term" value="C:cytosol"/>
    <property type="evidence" value="ECO:0007669"/>
    <property type="project" value="TreeGrafter"/>
</dbReference>
<dbReference type="PROSITE" id="PS50943">
    <property type="entry name" value="HTH_CROC1"/>
    <property type="match status" value="1"/>
</dbReference>
<comment type="caution">
    <text evidence="3">The sequence shown here is derived from an EMBL/GenBank/DDBJ whole genome shotgun (WGS) entry which is preliminary data.</text>
</comment>
<keyword evidence="1" id="KW-0238">DNA-binding</keyword>
<dbReference type="CDD" id="cd00093">
    <property type="entry name" value="HTH_XRE"/>
    <property type="match status" value="1"/>
</dbReference>
<dbReference type="InterPro" id="IPR001387">
    <property type="entry name" value="Cro/C1-type_HTH"/>
</dbReference>
<dbReference type="GO" id="GO:0003677">
    <property type="term" value="F:DNA binding"/>
    <property type="evidence" value="ECO:0007669"/>
    <property type="project" value="UniProtKB-KW"/>
</dbReference>
<evidence type="ECO:0000313" key="4">
    <source>
        <dbReference type="Proteomes" id="UP000287872"/>
    </source>
</evidence>
<dbReference type="EMBL" id="BHYK01000032">
    <property type="protein sequence ID" value="GCD12403.1"/>
    <property type="molecule type" value="Genomic_DNA"/>
</dbReference>
<dbReference type="PANTHER" id="PTHR46797:SF1">
    <property type="entry name" value="METHYLPHOSPHONATE SYNTHASE"/>
    <property type="match status" value="1"/>
</dbReference>
<dbReference type="GO" id="GO:0003700">
    <property type="term" value="F:DNA-binding transcription factor activity"/>
    <property type="evidence" value="ECO:0007669"/>
    <property type="project" value="TreeGrafter"/>
</dbReference>
<dbReference type="InterPro" id="IPR050807">
    <property type="entry name" value="TransReg_Diox_bact_type"/>
</dbReference>
<keyword evidence="4" id="KW-1185">Reference proteome</keyword>
<proteinExistence type="predicted"/>
<dbReference type="SMART" id="SM00530">
    <property type="entry name" value="HTH_XRE"/>
    <property type="match status" value="1"/>
</dbReference>
<evidence type="ECO:0000259" key="2">
    <source>
        <dbReference type="PROSITE" id="PS50943"/>
    </source>
</evidence>
<feature type="domain" description="HTH cro/C1-type" evidence="2">
    <location>
        <begin position="7"/>
        <end position="61"/>
    </location>
</feature>
<dbReference type="OrthoDB" id="1935653at2"/>
<accession>A0A401US81</accession>
<dbReference type="Pfam" id="PF01381">
    <property type="entry name" value="HTH_3"/>
    <property type="match status" value="1"/>
</dbReference>
<dbReference type="SUPFAM" id="SSF47413">
    <property type="entry name" value="lambda repressor-like DNA-binding domains"/>
    <property type="match status" value="1"/>
</dbReference>
<dbReference type="AlphaFoldDB" id="A0A401US81"/>
<dbReference type="PANTHER" id="PTHR46797">
    <property type="entry name" value="HTH-TYPE TRANSCRIPTIONAL REGULATOR"/>
    <property type="match status" value="1"/>
</dbReference>
<organism evidence="3 4">
    <name type="scientific">Clostridium tagluense</name>
    <dbReference type="NCBI Taxonomy" id="360422"/>
    <lineage>
        <taxon>Bacteria</taxon>
        <taxon>Bacillati</taxon>
        <taxon>Bacillota</taxon>
        <taxon>Clostridia</taxon>
        <taxon>Eubacteriales</taxon>
        <taxon>Clostridiaceae</taxon>
        <taxon>Clostridium</taxon>
    </lineage>
</organism>
<dbReference type="RefSeq" id="WP_125005077.1">
    <property type="nucleotide sequence ID" value="NZ_BHYK01000032.1"/>
</dbReference>
<dbReference type="Proteomes" id="UP000287872">
    <property type="component" value="Unassembled WGS sequence"/>
</dbReference>
<evidence type="ECO:0000313" key="3">
    <source>
        <dbReference type="EMBL" id="GCD12403.1"/>
    </source>
</evidence>
<reference evidence="3 4" key="1">
    <citation type="submission" date="2018-11" db="EMBL/GenBank/DDBJ databases">
        <title>Genome sequencing and assembly of Clostridium tagluense strain A121.</title>
        <authorList>
            <person name="Murakami T."/>
            <person name="Segawa T."/>
            <person name="Shcherbakova V.A."/>
            <person name="Mori H."/>
            <person name="Yoshimura Y."/>
        </authorList>
    </citation>
    <scope>NUCLEOTIDE SEQUENCE [LARGE SCALE GENOMIC DNA]</scope>
    <source>
        <strain evidence="3 4">A121</strain>
    </source>
</reference>
<gene>
    <name evidence="3" type="ORF">Ctaglu_40260</name>
</gene>
<dbReference type="InterPro" id="IPR010982">
    <property type="entry name" value="Lambda_DNA-bd_dom_sf"/>
</dbReference>
<protein>
    <recommendedName>
        <fullName evidence="2">HTH cro/C1-type domain-containing protein</fullName>
    </recommendedName>
</protein>
<name>A0A401US81_9CLOT</name>